<dbReference type="Pfam" id="PF00133">
    <property type="entry name" value="tRNA-synt_1"/>
    <property type="match status" value="1"/>
</dbReference>
<dbReference type="NCBIfam" id="TIGR00422">
    <property type="entry name" value="valS"/>
    <property type="match status" value="1"/>
</dbReference>
<dbReference type="SUPFAM" id="SSF52374">
    <property type="entry name" value="Nucleotidylyl transferase"/>
    <property type="match status" value="1"/>
</dbReference>
<dbReference type="STRING" id="554065.E1ZQ89"/>
<evidence type="ECO:0000259" key="15">
    <source>
        <dbReference type="Pfam" id="PF00133"/>
    </source>
</evidence>
<dbReference type="FunFam" id="3.90.740.10:FF:000005">
    <property type="entry name" value="Valine--tRNA ligase, mitochondrial"/>
    <property type="match status" value="1"/>
</dbReference>
<reference evidence="18 19" key="1">
    <citation type="journal article" date="2010" name="Plant Cell">
        <title>The Chlorella variabilis NC64A genome reveals adaptation to photosymbiosis, coevolution with viruses, and cryptic sex.</title>
        <authorList>
            <person name="Blanc G."/>
            <person name="Duncan G."/>
            <person name="Agarkova I."/>
            <person name="Borodovsky M."/>
            <person name="Gurnon J."/>
            <person name="Kuo A."/>
            <person name="Lindquist E."/>
            <person name="Lucas S."/>
            <person name="Pangilinan J."/>
            <person name="Polle J."/>
            <person name="Salamov A."/>
            <person name="Terry A."/>
            <person name="Yamada T."/>
            <person name="Dunigan D.D."/>
            <person name="Grigoriev I.V."/>
            <person name="Claverie J.M."/>
            <person name="Van Etten J.L."/>
        </authorList>
    </citation>
    <scope>NUCLEOTIDE SEQUENCE [LARGE SCALE GENOMIC DNA]</scope>
    <source>
        <strain evidence="18 19">NC64A</strain>
    </source>
</reference>
<dbReference type="InterPro" id="IPR009008">
    <property type="entry name" value="Val/Leu/Ile-tRNA-synth_edit"/>
</dbReference>
<protein>
    <recommendedName>
        <fullName evidence="3">valine--tRNA ligase</fullName>
        <ecNumber evidence="3">6.1.1.9</ecNumber>
    </recommendedName>
    <alternativeName>
        <fullName evidence="11">Valyl-tRNA synthetase</fullName>
    </alternativeName>
</protein>
<evidence type="ECO:0000256" key="13">
    <source>
        <dbReference type="RuleBase" id="RU363035"/>
    </source>
</evidence>
<dbReference type="InterPro" id="IPR019499">
    <property type="entry name" value="Val-tRNA_synth_tRNA-bd"/>
</dbReference>
<accession>E1ZQ89</accession>
<comment type="catalytic activity">
    <reaction evidence="12">
        <text>tRNA(Val) + L-valine + ATP = L-valyl-tRNA(Val) + AMP + diphosphate</text>
        <dbReference type="Rhea" id="RHEA:10704"/>
        <dbReference type="Rhea" id="RHEA-COMP:9672"/>
        <dbReference type="Rhea" id="RHEA-COMP:9708"/>
        <dbReference type="ChEBI" id="CHEBI:30616"/>
        <dbReference type="ChEBI" id="CHEBI:33019"/>
        <dbReference type="ChEBI" id="CHEBI:57762"/>
        <dbReference type="ChEBI" id="CHEBI:78442"/>
        <dbReference type="ChEBI" id="CHEBI:78537"/>
        <dbReference type="ChEBI" id="CHEBI:456215"/>
        <dbReference type="EC" id="6.1.1.9"/>
    </reaction>
</comment>
<keyword evidence="8 13" id="KW-0648">Protein biosynthesis</keyword>
<evidence type="ECO:0000256" key="2">
    <source>
        <dbReference type="ARBA" id="ARBA00005594"/>
    </source>
</evidence>
<dbReference type="FunFam" id="1.10.730.10:FF:000014">
    <property type="entry name" value="Valine--tRNA ligase"/>
    <property type="match status" value="1"/>
</dbReference>
<evidence type="ECO:0000259" key="17">
    <source>
        <dbReference type="Pfam" id="PF10458"/>
    </source>
</evidence>
<keyword evidence="10 13" id="KW-0030">Aminoacyl-tRNA synthetase</keyword>
<dbReference type="Pfam" id="PF08264">
    <property type="entry name" value="Anticodon_1"/>
    <property type="match status" value="1"/>
</dbReference>
<sequence length="905" mass="100605">MEQSFDPAASEEALYQWWESSGYFKPDESAAGEPYVISMPPPNVTGKLHMGHAMFVTLQASDIMTRYQRMRGRPTLWLPGTDHAGIATQMVVEKQLAAEGRDRRSLGREAFEAEVWAWKAQYGGFITQQLRRLGASCDWSRERFTLDEGLSEAVLEAFVRLHDKGLVYRGSYMVNWSPGLQTAVSDLEVEYSEEAGTLYYFKYPVADSEEFLPVATTRPETILGDTAVAVHPEDERYKHLVGREAVVPQSGRRIAIIADEYVDREFGTGALKITPGHDVNDYEIGKRFGLEIINIMNDDGTLNAAAGPYAGMERFAARKQLWADMEQQGLMRVPRSQRGGEIVEPLVREQWFVRMEPLAKPALEAVASGAIRILPDRFEKVYNFWLDNIKDWCISRQLWWGHRIPVWYVFDDEAAAAAAASSERYVVAKSEGEARDRAVQQYGPDVVLKQESDVLDTWFSSGLWPFSTLGWPNATPDLERYYPTAVMETGHDILFFWVARMIMMGLECTGRPPFHTVYLHGLVRDEKGRKMSKSLGNVVDPVETIQQYGADALRFTLATGTSPGQDLNLSLDRVNASRNFTNKLWNAGKFVLFNLGEADDAEWQRLATADLSSSAATAGLALPERWVVSALHRAVRDITAAHERFDFGEAGRLLYDFVWSDFADWYIEAAKARLYGEDAAAAAQTRAVLVYVYDKVLKLAHPFMPFITEEMWQATPHQGAALIAAPWPSADAAVDEAAAAQFEALQAAVRAVRNARAEYGVEPGRRVGATFRVASPDLRAALAAEAPVLALLARLDPAQLAFVGEEEGAALTGQKGQIELVVREGVEAFLPMAGLFDAAKEIERLQKQQGKLEKELAALQGRLGNRAFVDKAPEQVVAEVRAAAAEAAEQLAMIQDKVAKFKELA</sequence>
<evidence type="ECO:0000313" key="18">
    <source>
        <dbReference type="EMBL" id="EFN51891.1"/>
    </source>
</evidence>
<dbReference type="InterPro" id="IPR009080">
    <property type="entry name" value="tRNAsynth_Ia_anticodon-bd"/>
</dbReference>
<evidence type="ECO:0000256" key="3">
    <source>
        <dbReference type="ARBA" id="ARBA00013169"/>
    </source>
</evidence>
<evidence type="ECO:0000256" key="14">
    <source>
        <dbReference type="SAM" id="Coils"/>
    </source>
</evidence>
<dbReference type="InterPro" id="IPR002303">
    <property type="entry name" value="Valyl-tRNA_ligase"/>
</dbReference>
<dbReference type="InterPro" id="IPR014729">
    <property type="entry name" value="Rossmann-like_a/b/a_fold"/>
</dbReference>
<dbReference type="KEGG" id="cvr:CHLNCDRAFT_56341"/>
<feature type="domain" description="Aminoacyl-tRNA synthetase class Ia" evidence="15">
    <location>
        <begin position="14"/>
        <end position="570"/>
    </location>
</feature>
<dbReference type="EC" id="6.1.1.9" evidence="3"/>
<dbReference type="Pfam" id="PF10458">
    <property type="entry name" value="Val_tRNA-synt_C"/>
    <property type="match status" value="1"/>
</dbReference>
<organism evidence="19">
    <name type="scientific">Chlorella variabilis</name>
    <name type="common">Green alga</name>
    <dbReference type="NCBI Taxonomy" id="554065"/>
    <lineage>
        <taxon>Eukaryota</taxon>
        <taxon>Viridiplantae</taxon>
        <taxon>Chlorophyta</taxon>
        <taxon>core chlorophytes</taxon>
        <taxon>Trebouxiophyceae</taxon>
        <taxon>Chlorellales</taxon>
        <taxon>Chlorellaceae</taxon>
        <taxon>Chlorella clade</taxon>
        <taxon>Chlorella</taxon>
    </lineage>
</organism>
<dbReference type="FunFam" id="3.40.50.620:FF:000020">
    <property type="entry name" value="Valine--tRNA ligase, mitochondrial"/>
    <property type="match status" value="1"/>
</dbReference>
<evidence type="ECO:0000256" key="8">
    <source>
        <dbReference type="ARBA" id="ARBA00022917"/>
    </source>
</evidence>
<dbReference type="Gene3D" id="1.10.730.10">
    <property type="entry name" value="Isoleucyl-tRNA Synthetase, Domain 1"/>
    <property type="match status" value="1"/>
</dbReference>
<dbReference type="InterPro" id="IPR002300">
    <property type="entry name" value="aa-tRNA-synth_Ia"/>
</dbReference>
<dbReference type="EMBL" id="GL433859">
    <property type="protein sequence ID" value="EFN51891.1"/>
    <property type="molecule type" value="Genomic_DNA"/>
</dbReference>
<comment type="similarity">
    <text evidence="2 13">Belongs to the class-I aminoacyl-tRNA synthetase family.</text>
</comment>
<dbReference type="CDD" id="cd00817">
    <property type="entry name" value="ValRS_core"/>
    <property type="match status" value="1"/>
</dbReference>
<evidence type="ECO:0000256" key="5">
    <source>
        <dbReference type="ARBA" id="ARBA00022598"/>
    </source>
</evidence>
<keyword evidence="19" id="KW-1185">Reference proteome</keyword>
<proteinExistence type="inferred from homology"/>
<dbReference type="InParanoid" id="E1ZQ89"/>
<dbReference type="PRINTS" id="PR00986">
    <property type="entry name" value="TRNASYNTHVAL"/>
</dbReference>
<dbReference type="Gene3D" id="3.40.50.620">
    <property type="entry name" value="HUPs"/>
    <property type="match status" value="2"/>
</dbReference>
<evidence type="ECO:0000256" key="7">
    <source>
        <dbReference type="ARBA" id="ARBA00022840"/>
    </source>
</evidence>
<dbReference type="GeneID" id="17351428"/>
<dbReference type="OrthoDB" id="629407at2759"/>
<evidence type="ECO:0000313" key="19">
    <source>
        <dbReference type="Proteomes" id="UP000008141"/>
    </source>
</evidence>
<dbReference type="GO" id="GO:0048608">
    <property type="term" value="P:reproductive structure development"/>
    <property type="evidence" value="ECO:0007669"/>
    <property type="project" value="UniProtKB-ARBA"/>
</dbReference>
<keyword evidence="7 13" id="KW-0067">ATP-binding</keyword>
<dbReference type="CDD" id="cd07962">
    <property type="entry name" value="Anticodon_Ia_Val"/>
    <property type="match status" value="1"/>
</dbReference>
<dbReference type="SUPFAM" id="SSF50677">
    <property type="entry name" value="ValRS/IleRS/LeuRS editing domain"/>
    <property type="match status" value="1"/>
</dbReference>
<keyword evidence="4" id="KW-0963">Cytoplasm</keyword>
<dbReference type="OMA" id="RQWYIRN"/>
<keyword evidence="5 13" id="KW-0436">Ligase</keyword>
<dbReference type="Gene3D" id="1.10.287.380">
    <property type="entry name" value="Valyl-tRNA synthetase, C-terminal domain"/>
    <property type="match status" value="1"/>
</dbReference>
<dbReference type="PANTHER" id="PTHR11946">
    <property type="entry name" value="VALYL-TRNA SYNTHETASES"/>
    <property type="match status" value="1"/>
</dbReference>
<dbReference type="GO" id="GO:0004832">
    <property type="term" value="F:valine-tRNA ligase activity"/>
    <property type="evidence" value="ECO:0007669"/>
    <property type="project" value="UniProtKB-EC"/>
</dbReference>
<feature type="coiled-coil region" evidence="14">
    <location>
        <begin position="835"/>
        <end position="904"/>
    </location>
</feature>
<dbReference type="eggNOG" id="KOG0432">
    <property type="taxonomic scope" value="Eukaryota"/>
</dbReference>
<dbReference type="Proteomes" id="UP000008141">
    <property type="component" value="Unassembled WGS sequence"/>
</dbReference>
<dbReference type="InterPro" id="IPR001412">
    <property type="entry name" value="aa-tRNA-synth_I_CS"/>
</dbReference>
<evidence type="ECO:0000256" key="11">
    <source>
        <dbReference type="ARBA" id="ARBA00029936"/>
    </source>
</evidence>
<dbReference type="PROSITE" id="PS00178">
    <property type="entry name" value="AA_TRNA_LIGASE_I"/>
    <property type="match status" value="1"/>
</dbReference>
<dbReference type="InterPro" id="IPR033705">
    <property type="entry name" value="Anticodon_Ia_Val"/>
</dbReference>
<name>E1ZQ89_CHLVA</name>
<keyword evidence="6 13" id="KW-0547">Nucleotide-binding</keyword>
<dbReference type="SUPFAM" id="SSF46589">
    <property type="entry name" value="tRNA-binding arm"/>
    <property type="match status" value="1"/>
</dbReference>
<dbReference type="PANTHER" id="PTHR11946:SF93">
    <property type="entry name" value="VALINE--TRNA LIGASE, CHLOROPLASTIC_MITOCHONDRIAL 2"/>
    <property type="match status" value="1"/>
</dbReference>
<dbReference type="RefSeq" id="XP_005843993.1">
    <property type="nucleotide sequence ID" value="XM_005843931.1"/>
</dbReference>
<evidence type="ECO:0000256" key="1">
    <source>
        <dbReference type="ARBA" id="ARBA00004496"/>
    </source>
</evidence>
<evidence type="ECO:0000256" key="6">
    <source>
        <dbReference type="ARBA" id="ARBA00022741"/>
    </source>
</evidence>
<dbReference type="GO" id="GO:0006438">
    <property type="term" value="P:valyl-tRNA aminoacylation"/>
    <property type="evidence" value="ECO:0007669"/>
    <property type="project" value="InterPro"/>
</dbReference>
<dbReference type="InterPro" id="IPR010978">
    <property type="entry name" value="tRNA-bd_arm"/>
</dbReference>
<dbReference type="SUPFAM" id="SSF47323">
    <property type="entry name" value="Anticodon-binding domain of a subclass of class I aminoacyl-tRNA synthetases"/>
    <property type="match status" value="1"/>
</dbReference>
<dbReference type="NCBIfam" id="NF004349">
    <property type="entry name" value="PRK05729.1"/>
    <property type="match status" value="1"/>
</dbReference>
<feature type="domain" description="Valyl-tRNA synthetase tRNA-binding arm" evidence="17">
    <location>
        <begin position="837"/>
        <end position="900"/>
    </location>
</feature>
<dbReference type="HAMAP" id="MF_02004">
    <property type="entry name" value="Val_tRNA_synth_type1"/>
    <property type="match status" value="1"/>
</dbReference>
<dbReference type="GO" id="GO:0005829">
    <property type="term" value="C:cytosol"/>
    <property type="evidence" value="ECO:0007669"/>
    <property type="project" value="TreeGrafter"/>
</dbReference>
<comment type="subcellular location">
    <subcellularLocation>
        <location evidence="1">Cytoplasm</location>
    </subcellularLocation>
</comment>
<dbReference type="GO" id="GO:0005524">
    <property type="term" value="F:ATP binding"/>
    <property type="evidence" value="ECO:0007669"/>
    <property type="project" value="UniProtKB-KW"/>
</dbReference>
<evidence type="ECO:0000256" key="4">
    <source>
        <dbReference type="ARBA" id="ARBA00022490"/>
    </source>
</evidence>
<dbReference type="GO" id="GO:0002161">
    <property type="term" value="F:aminoacyl-tRNA deacylase activity"/>
    <property type="evidence" value="ECO:0007669"/>
    <property type="project" value="InterPro"/>
</dbReference>
<dbReference type="FunFam" id="3.40.50.620:FF:000078">
    <property type="entry name" value="Valine--tRNA ligase, mitochondrial"/>
    <property type="match status" value="1"/>
</dbReference>
<dbReference type="FunFam" id="1.10.287.380:FF:000001">
    <property type="entry name" value="Valine--tRNA ligase"/>
    <property type="match status" value="1"/>
</dbReference>
<feature type="domain" description="Methionyl/Valyl/Leucyl/Isoleucyl-tRNA synthetase anticodon-binding" evidence="16">
    <location>
        <begin position="624"/>
        <end position="764"/>
    </location>
</feature>
<dbReference type="GO" id="GO:0009791">
    <property type="term" value="P:post-embryonic development"/>
    <property type="evidence" value="ECO:0007669"/>
    <property type="project" value="UniProtKB-ARBA"/>
</dbReference>
<evidence type="ECO:0000256" key="9">
    <source>
        <dbReference type="ARBA" id="ARBA00023054"/>
    </source>
</evidence>
<dbReference type="InterPro" id="IPR037118">
    <property type="entry name" value="Val-tRNA_synth_C_sf"/>
</dbReference>
<evidence type="ECO:0000256" key="12">
    <source>
        <dbReference type="ARBA" id="ARBA00047552"/>
    </source>
</evidence>
<dbReference type="InterPro" id="IPR013155">
    <property type="entry name" value="M/V/L/I-tRNA-synth_anticd-bd"/>
</dbReference>
<evidence type="ECO:0000259" key="16">
    <source>
        <dbReference type="Pfam" id="PF08264"/>
    </source>
</evidence>
<evidence type="ECO:0000256" key="10">
    <source>
        <dbReference type="ARBA" id="ARBA00023146"/>
    </source>
</evidence>
<dbReference type="FunCoup" id="E1ZQ89">
    <property type="interactions" value="476"/>
</dbReference>
<gene>
    <name evidence="18" type="ORF">CHLNCDRAFT_56341</name>
</gene>
<dbReference type="AlphaFoldDB" id="E1ZQ89"/>
<keyword evidence="9 14" id="KW-0175">Coiled coil</keyword>